<accession>A0A1I5S7I0</accession>
<evidence type="ECO:0000256" key="2">
    <source>
        <dbReference type="ARBA" id="ARBA00022643"/>
    </source>
</evidence>
<feature type="domain" description="Luciferase-like" evidence="5">
    <location>
        <begin position="7"/>
        <end position="326"/>
    </location>
</feature>
<organism evidence="6 7">
    <name type="scientific">Amycolatopsis rubida</name>
    <dbReference type="NCBI Taxonomy" id="112413"/>
    <lineage>
        <taxon>Bacteria</taxon>
        <taxon>Bacillati</taxon>
        <taxon>Actinomycetota</taxon>
        <taxon>Actinomycetes</taxon>
        <taxon>Pseudonocardiales</taxon>
        <taxon>Pseudonocardiaceae</taxon>
        <taxon>Amycolatopsis</taxon>
    </lineage>
</organism>
<dbReference type="Proteomes" id="UP000199137">
    <property type="component" value="Unassembled WGS sequence"/>
</dbReference>
<sequence>MALHLYWFIPGHGDGRDVARDGAANVRRDPDAGYLAQVARAAEQAGFTGALVPFGLFCEDPWLVAAALSRETARLRFMVAFRPGAASPTLTAQMAATCQRLTGGRLLLNVVSGGDPEELRRYGDHLGHDERYARAGEFLSVLRGAWTGSVDHEGEHYRVSGATVIRRPDPLPPIFLGGSSEPAMRTAIRHADVYLAWGEPPDRMAAQVARVRAEAAAAGRVLPFGTRMHVISRDTAAQAWAEADRIVAGMSAGLVERSQRRFAASDSEGQRRMAALHGGSRDGLEVHPNVWTGYGLGRQGPAVALVGSHEEVADRIAEYHELGVEHLILSAQPHLEEAYRLGEGLMPHLRRRGVLAAPEDDIAPARPPLAAGTLR</sequence>
<keyword evidence="1" id="KW-0285">Flavoprotein</keyword>
<protein>
    <submittedName>
        <fullName evidence="6">Alkanesulfonate monooxygenase</fullName>
    </submittedName>
</protein>
<proteinExistence type="predicted"/>
<keyword evidence="3" id="KW-0560">Oxidoreductase</keyword>
<dbReference type="GO" id="GO:0046306">
    <property type="term" value="P:alkanesulfonate catabolic process"/>
    <property type="evidence" value="ECO:0007669"/>
    <property type="project" value="TreeGrafter"/>
</dbReference>
<evidence type="ECO:0000259" key="5">
    <source>
        <dbReference type="Pfam" id="PF00296"/>
    </source>
</evidence>
<dbReference type="Gene3D" id="3.20.20.30">
    <property type="entry name" value="Luciferase-like domain"/>
    <property type="match status" value="1"/>
</dbReference>
<dbReference type="GO" id="GO:0008726">
    <property type="term" value="F:alkanesulfonate monooxygenase activity"/>
    <property type="evidence" value="ECO:0007669"/>
    <property type="project" value="TreeGrafter"/>
</dbReference>
<evidence type="ECO:0000313" key="6">
    <source>
        <dbReference type="EMBL" id="SFP66670.1"/>
    </source>
</evidence>
<dbReference type="PANTHER" id="PTHR42847">
    <property type="entry name" value="ALKANESULFONATE MONOOXYGENASE"/>
    <property type="match status" value="1"/>
</dbReference>
<dbReference type="InterPro" id="IPR050172">
    <property type="entry name" value="SsuD_RutA_monooxygenase"/>
</dbReference>
<keyword evidence="4 6" id="KW-0503">Monooxygenase</keyword>
<dbReference type="PANTHER" id="PTHR42847:SF4">
    <property type="entry name" value="ALKANESULFONATE MONOOXYGENASE-RELATED"/>
    <property type="match status" value="1"/>
</dbReference>
<evidence type="ECO:0000256" key="4">
    <source>
        <dbReference type="ARBA" id="ARBA00023033"/>
    </source>
</evidence>
<gene>
    <name evidence="6" type="ORF">SAMN05421854_106219</name>
</gene>
<dbReference type="InterPro" id="IPR011251">
    <property type="entry name" value="Luciferase-like_dom"/>
</dbReference>
<dbReference type="SUPFAM" id="SSF51679">
    <property type="entry name" value="Bacterial luciferase-like"/>
    <property type="match status" value="1"/>
</dbReference>
<dbReference type="RefSeq" id="WP_067588400.1">
    <property type="nucleotide sequence ID" value="NZ_FOWC01000006.1"/>
</dbReference>
<dbReference type="OrthoDB" id="9814695at2"/>
<dbReference type="STRING" id="112413.SAMN05421854_106219"/>
<dbReference type="AlphaFoldDB" id="A0A1I5S7I0"/>
<dbReference type="EMBL" id="FOWC01000006">
    <property type="protein sequence ID" value="SFP66670.1"/>
    <property type="molecule type" value="Genomic_DNA"/>
</dbReference>
<evidence type="ECO:0000256" key="3">
    <source>
        <dbReference type="ARBA" id="ARBA00023002"/>
    </source>
</evidence>
<reference evidence="6 7" key="1">
    <citation type="submission" date="2016-10" db="EMBL/GenBank/DDBJ databases">
        <authorList>
            <person name="de Groot N.N."/>
        </authorList>
    </citation>
    <scope>NUCLEOTIDE SEQUENCE [LARGE SCALE GENOMIC DNA]</scope>
    <source>
        <strain evidence="6 7">DSM 44637</strain>
    </source>
</reference>
<dbReference type="Pfam" id="PF00296">
    <property type="entry name" value="Bac_luciferase"/>
    <property type="match status" value="1"/>
</dbReference>
<dbReference type="InterPro" id="IPR036661">
    <property type="entry name" value="Luciferase-like_sf"/>
</dbReference>
<dbReference type="CDD" id="cd01094">
    <property type="entry name" value="Alkanesulfonate_monoxygenase"/>
    <property type="match status" value="1"/>
</dbReference>
<name>A0A1I5S7I0_9PSEU</name>
<keyword evidence="2" id="KW-0288">FMN</keyword>
<evidence type="ECO:0000256" key="1">
    <source>
        <dbReference type="ARBA" id="ARBA00022630"/>
    </source>
</evidence>
<evidence type="ECO:0000313" key="7">
    <source>
        <dbReference type="Proteomes" id="UP000199137"/>
    </source>
</evidence>